<organism evidence="2 3">
    <name type="scientific">Bradyrhizobium brasilense</name>
    <dbReference type="NCBI Taxonomy" id="1419277"/>
    <lineage>
        <taxon>Bacteria</taxon>
        <taxon>Pseudomonadati</taxon>
        <taxon>Pseudomonadota</taxon>
        <taxon>Alphaproteobacteria</taxon>
        <taxon>Hyphomicrobiales</taxon>
        <taxon>Nitrobacteraceae</taxon>
        <taxon>Bradyrhizobium</taxon>
    </lineage>
</organism>
<dbReference type="Proteomes" id="UP001221546">
    <property type="component" value="Chromosome"/>
</dbReference>
<protein>
    <recommendedName>
        <fullName evidence="4">Glycosyl hydrolase family 79</fullName>
    </recommendedName>
</protein>
<evidence type="ECO:0000256" key="1">
    <source>
        <dbReference type="SAM" id="SignalP"/>
    </source>
</evidence>
<feature type="chain" id="PRO_5046173188" description="Glycosyl hydrolase family 79" evidence="1">
    <location>
        <begin position="23"/>
        <end position="501"/>
    </location>
</feature>
<dbReference type="PANTHER" id="PTHR46145">
    <property type="entry name" value="HEPARANASE"/>
    <property type="match status" value="1"/>
</dbReference>
<evidence type="ECO:0000313" key="2">
    <source>
        <dbReference type="EMBL" id="WFU62109.1"/>
    </source>
</evidence>
<keyword evidence="3" id="KW-1185">Reference proteome</keyword>
<accession>A0ABY8J974</accession>
<dbReference type="InterPro" id="IPR005199">
    <property type="entry name" value="Glyco_hydro_79"/>
</dbReference>
<proteinExistence type="predicted"/>
<dbReference type="InterPro" id="IPR017853">
    <property type="entry name" value="GH"/>
</dbReference>
<dbReference type="EMBL" id="CP121646">
    <property type="protein sequence ID" value="WFU62109.1"/>
    <property type="molecule type" value="Genomic_DNA"/>
</dbReference>
<dbReference type="Pfam" id="PF03662">
    <property type="entry name" value="Glyco_hydro_79n"/>
    <property type="match status" value="1"/>
</dbReference>
<evidence type="ECO:0000313" key="3">
    <source>
        <dbReference type="Proteomes" id="UP001221546"/>
    </source>
</evidence>
<gene>
    <name evidence="2" type="ORF">QA636_32115</name>
</gene>
<feature type="signal peptide" evidence="1">
    <location>
        <begin position="1"/>
        <end position="22"/>
    </location>
</feature>
<dbReference type="PANTHER" id="PTHR46145:SF4">
    <property type="entry name" value="HEPARANASE"/>
    <property type="match status" value="1"/>
</dbReference>
<dbReference type="RefSeq" id="WP_244558652.1">
    <property type="nucleotide sequence ID" value="NZ_CP121646.1"/>
</dbReference>
<dbReference type="SUPFAM" id="SSF51445">
    <property type="entry name" value="(Trans)glycosidases"/>
    <property type="match status" value="1"/>
</dbReference>
<reference evidence="2 3" key="1">
    <citation type="submission" date="2023-04" db="EMBL/GenBank/DDBJ databases">
        <title>Australian commercial rhizobial inoculants.</title>
        <authorList>
            <person name="Kohlmeier M.G."/>
            <person name="O'Hara G.W."/>
            <person name="Colombi E."/>
            <person name="Ramsay J.P."/>
            <person name="Terpolilli J."/>
        </authorList>
    </citation>
    <scope>NUCLEOTIDE SEQUENCE [LARGE SCALE GENOMIC DNA]</scope>
    <source>
        <strain evidence="2 3">CB627</strain>
    </source>
</reference>
<keyword evidence="1" id="KW-0732">Signal</keyword>
<name>A0ABY8J974_9BRAD</name>
<dbReference type="Gene3D" id="3.20.20.80">
    <property type="entry name" value="Glycosidases"/>
    <property type="match status" value="1"/>
</dbReference>
<evidence type="ECO:0008006" key="4">
    <source>
        <dbReference type="Google" id="ProtNLM"/>
    </source>
</evidence>
<sequence>MRDRWAYPLRCLAAVSAMAAFAHTKAAAAELALNVATLPRVATIDPRFQSYNIEMVEVTGGRFWKPYATAATRRRAETERFAARTPIDLHDGRLRKLAAALSPVYLRVSGTWANSTFFADSETPPAAPPAGFNGVLTRRQWRDVIEFSRAVDAPIVTSFAISAGARDAEGQWSPEQARQLLAFTRSAGGRIAAAEFMNEPDLPTIGSAPNRYDAAAYGRDFAAFRAFMKDTAPDVTILGPGTIGTGAEAQALFALSAAGVDAVSYHHYGALSARCGGDRRARHALSDEWLARTGETLALYETLRDQLAPGKPIWLTETAETACGGNRLAATFADTFRYLDQLGRLAKAGVQVVMHNTLAASDYGLLDERTHLPRPNYWAALLWRRLMGTIVLDAGIAERHGFHVYAHCARDMPDGIALLVINNDRRMRHKLTLSAASQRYTLASEKPADGNVQLNGATLLLGTSDRIPALNSDAAVAGTIVFAPRTITFLIVADAGNANCR</sequence>